<evidence type="ECO:0008006" key="3">
    <source>
        <dbReference type="Google" id="ProtNLM"/>
    </source>
</evidence>
<keyword evidence="2" id="KW-1185">Reference proteome</keyword>
<accession>A0ABW9SUV1</accession>
<dbReference type="InterPro" id="IPR044925">
    <property type="entry name" value="His-Me_finger_sf"/>
</dbReference>
<comment type="caution">
    <text evidence="1">The sequence shown here is derived from an EMBL/GenBank/DDBJ whole genome shotgun (WGS) entry which is preliminary data.</text>
</comment>
<sequence length="265" mass="29616">MWSSASLHQNVAAAVPTFVGFHPKLCFIPQWHTSSGYGSIQVKEANKPMSAHRLVVALLVGEITSDDYVLHRCGVAACRNPYHLYVAGPTENYLDRLLHNDTRGQFGPHGLSFPSVHMPEPLALSQQPSRIAKPFAGFSPDKCFFADWLPSTFDGYRQFCASEYSGEFVGAHRKIYELFVGPHNRYGIVSHTCDNEHTCLNPYHLCLTGEEDHRDFDAKHDKRCKISAAGFALIADKSRPISTVARELNIHLQTARGHRANARRS</sequence>
<protein>
    <recommendedName>
        <fullName evidence="3">HNH nuclease domain-containing protein</fullName>
    </recommendedName>
</protein>
<organism evidence="1 2">
    <name type="scientific">Pseudoduganella danionis</name>
    <dbReference type="NCBI Taxonomy" id="1890295"/>
    <lineage>
        <taxon>Bacteria</taxon>
        <taxon>Pseudomonadati</taxon>
        <taxon>Pseudomonadota</taxon>
        <taxon>Betaproteobacteria</taxon>
        <taxon>Burkholderiales</taxon>
        <taxon>Oxalobacteraceae</taxon>
        <taxon>Telluria group</taxon>
        <taxon>Pseudoduganella</taxon>
    </lineage>
</organism>
<proteinExistence type="predicted"/>
<reference evidence="1 2" key="1">
    <citation type="submission" date="2019-11" db="EMBL/GenBank/DDBJ databases">
        <title>Type strains purchased from KCTC, JCM and DSMZ.</title>
        <authorList>
            <person name="Lu H."/>
        </authorList>
    </citation>
    <scope>NUCLEOTIDE SEQUENCE [LARGE SCALE GENOMIC DNA]</scope>
    <source>
        <strain evidence="1 2">DSM 103461</strain>
    </source>
</reference>
<dbReference type="SUPFAM" id="SSF54060">
    <property type="entry name" value="His-Me finger endonucleases"/>
    <property type="match status" value="2"/>
</dbReference>
<evidence type="ECO:0000313" key="1">
    <source>
        <dbReference type="EMBL" id="MTW34124.1"/>
    </source>
</evidence>
<evidence type="ECO:0000313" key="2">
    <source>
        <dbReference type="Proteomes" id="UP000735592"/>
    </source>
</evidence>
<dbReference type="RefSeq" id="WP_155435501.1">
    <property type="nucleotide sequence ID" value="NZ_JBHLXK010000002.1"/>
</dbReference>
<gene>
    <name evidence="1" type="ORF">GM655_15045</name>
</gene>
<dbReference type="EMBL" id="WNKW01000004">
    <property type="protein sequence ID" value="MTW34124.1"/>
    <property type="molecule type" value="Genomic_DNA"/>
</dbReference>
<dbReference type="Proteomes" id="UP000735592">
    <property type="component" value="Unassembled WGS sequence"/>
</dbReference>
<name>A0ABW9SUV1_9BURK</name>